<dbReference type="EMBL" id="AP025591">
    <property type="protein sequence ID" value="BDG02814.1"/>
    <property type="molecule type" value="Genomic_DNA"/>
</dbReference>
<sequence length="202" mass="21720">MPSNAWKALGGPSVLGHLRADLARARAVLIVGPWLDEHVAAAILAASGNSIRFRVLTRPYDAMDPGFVPHARAAHSAFLETGRAEIRTLQTLHAKALVLDDEVSYCGSANWYRYSLETSKEIVLRGLVSEVPALLDLAEGYWQAGEPLQAVWDDAARGSVPPGETGKPASGGYRAEVLDPLAAKVLREVKGAFVLGRDKRKA</sequence>
<reference evidence="3" key="1">
    <citation type="journal article" date="2022" name="Int. J. Syst. Evol. Microbiol.">
        <title>Anaeromyxobacter oryzae sp. nov., Anaeromyxobacter diazotrophicus sp. nov. and Anaeromyxobacter paludicola sp. nov., isolated from paddy soils.</title>
        <authorList>
            <person name="Itoh H."/>
            <person name="Xu Z."/>
            <person name="Mise K."/>
            <person name="Masuda Y."/>
            <person name="Ushijima N."/>
            <person name="Hayakawa C."/>
            <person name="Shiratori Y."/>
            <person name="Senoo K."/>
        </authorList>
    </citation>
    <scope>NUCLEOTIDE SEQUENCE [LARGE SCALE GENOMIC DNA]</scope>
    <source>
        <strain evidence="3">Red232</strain>
    </source>
</reference>
<dbReference type="PROSITE" id="PS50035">
    <property type="entry name" value="PLD"/>
    <property type="match status" value="1"/>
</dbReference>
<evidence type="ECO:0000259" key="1">
    <source>
        <dbReference type="PROSITE" id="PS50035"/>
    </source>
</evidence>
<protein>
    <recommendedName>
        <fullName evidence="1">PLD phosphodiesterase domain-containing protein</fullName>
    </recommendedName>
</protein>
<dbReference type="InterPro" id="IPR025202">
    <property type="entry name" value="PLD-like_dom"/>
</dbReference>
<dbReference type="SUPFAM" id="SSF56024">
    <property type="entry name" value="Phospholipase D/nuclease"/>
    <property type="match status" value="1"/>
</dbReference>
<dbReference type="Proteomes" id="UP001162891">
    <property type="component" value="Chromosome"/>
</dbReference>
<dbReference type="RefSeq" id="WP_248360501.1">
    <property type="nucleotide sequence ID" value="NZ_AP025591.1"/>
</dbReference>
<name>A0ABM7WTL1_9BACT</name>
<evidence type="ECO:0000313" key="2">
    <source>
        <dbReference type="EMBL" id="BDG02814.1"/>
    </source>
</evidence>
<evidence type="ECO:0000313" key="3">
    <source>
        <dbReference type="Proteomes" id="UP001162891"/>
    </source>
</evidence>
<dbReference type="CDD" id="cd00138">
    <property type="entry name" value="PLDc_SF"/>
    <property type="match status" value="1"/>
</dbReference>
<organism evidence="2 3">
    <name type="scientific">Anaeromyxobacter oryzae</name>
    <dbReference type="NCBI Taxonomy" id="2918170"/>
    <lineage>
        <taxon>Bacteria</taxon>
        <taxon>Pseudomonadati</taxon>
        <taxon>Myxococcota</taxon>
        <taxon>Myxococcia</taxon>
        <taxon>Myxococcales</taxon>
        <taxon>Cystobacterineae</taxon>
        <taxon>Anaeromyxobacteraceae</taxon>
        <taxon>Anaeromyxobacter</taxon>
    </lineage>
</organism>
<dbReference type="InterPro" id="IPR001736">
    <property type="entry name" value="PLipase_D/transphosphatidylase"/>
</dbReference>
<proteinExistence type="predicted"/>
<gene>
    <name evidence="2" type="ORF">AMOR_18100</name>
</gene>
<feature type="domain" description="PLD phosphodiesterase" evidence="1">
    <location>
        <begin position="88"/>
        <end position="115"/>
    </location>
</feature>
<keyword evidence="3" id="KW-1185">Reference proteome</keyword>
<dbReference type="Gene3D" id="3.30.870.10">
    <property type="entry name" value="Endonuclease Chain A"/>
    <property type="match status" value="1"/>
</dbReference>
<dbReference type="Pfam" id="PF13091">
    <property type="entry name" value="PLDc_2"/>
    <property type="match status" value="1"/>
</dbReference>
<accession>A0ABM7WTL1</accession>